<feature type="signal peptide" evidence="2">
    <location>
        <begin position="1"/>
        <end position="35"/>
    </location>
</feature>
<evidence type="ECO:0000313" key="3">
    <source>
        <dbReference type="EMBL" id="CUQ91641.1"/>
    </source>
</evidence>
<proteinExistence type="predicted"/>
<dbReference type="EMBL" id="CZBY01000025">
    <property type="protein sequence ID" value="CUQ91641.1"/>
    <property type="molecule type" value="Genomic_DNA"/>
</dbReference>
<dbReference type="OrthoDB" id="1864184at2"/>
<keyword evidence="2" id="KW-0732">Signal</keyword>
<organism evidence="3 4">
    <name type="scientific">[Eubacterium] siraeum</name>
    <dbReference type="NCBI Taxonomy" id="39492"/>
    <lineage>
        <taxon>Bacteria</taxon>
        <taxon>Bacillati</taxon>
        <taxon>Bacillota</taxon>
        <taxon>Clostridia</taxon>
        <taxon>Eubacteriales</taxon>
        <taxon>Oscillospiraceae</taxon>
        <taxon>Oscillospiraceae incertae sedis</taxon>
    </lineage>
</organism>
<sequence>MAFMKKKTKQRCKTILSLFFALTLIMSAVTFAVSAAEAAALSVQLKTDKEEYTADEDIALTLEIRNGSTGRLVDIAYDITAPDGYELKSGSASGGETELLAGGTLKFDNVYSAVKATPDNPSTDGRINPTVPLISAVICAAALVALNRKKAKKMLASLLCVSLLLTALPLDVAAEEIGKAAADTADVTVTKDITAGGAKKTFTARVTAGKTADSVTVTYDTLGGNKIDSVTLAAGETIGRLPEAIKKNAVNNGWYLDKQCSTQFYEDEPVNSDITLYAGYDEDKIKPETPDYNEITISDAPEDFSFSLISSQSITDDNLQDVISIENQFGEMPLLKVENTGSGVYTVKPVINWTEGGAYVLSLIDNGVRFDGINSDIMPDEKIRTITLFIYREETNNVVLKDGIVTIPKSRIREDDDNEHIYMSRSEFEALSIHEGTVIFADDAEEPSYLNVVSYELFGDEYKILTVGSDVDDIYKELDIYFKEKYVENDVLAEAIDTEKLVEQLYASEGTQQLTYMLAAAVYDSKTVRKLGDGNAPFELMSNTYMDGVNWNDKQIKLNVKELLEGLTISAKVGTAKNTNFKCINGFPNEQDWTALNITFSYEMTLKNKVKLEAEVSISEYLIIGVGGTLSLKRDFNVKFLPLSQTDVTFKILVCSADEEEDDKQQDKEEKRDVSVEIEAIMNGEDKESGNIIKDVREMLENKGGAIRLCEVNLFSATFMPILPLSIKTELNFVVNVSFAAGISMEASVLQAKGLGIRGNIKEPSSISVYRFIMAGDDRYIFDMYAYGYLGVEAGIEGKVSVSLLGLNDLGSVGAALEIGAYADLYGYLHYHSQDMRHNKYYASPKEHYHELQGGIYFEMGVYIKISIFAESKLFKKKAELAKQFKFPIFSVGDKYIYADKPTLEGNTDIILRETDTNVYEIDGLIPAQGTYLDITTGDIVTRQMSSSEFKAACYSKYFKVSKSDDGKITLTVSPDAPSRYTSGLLSCILRLYYTGGQNLLFTSDTENLYYDADKGAYISRKHIGDIGVYYYRKGVDFPLEDKDKTATLKFAVSADGRTEIVDTVTVSKGGYVSGYSLAVSTYCDKNGYIYDKSLFDTEIQPYYWLSNDMTITLNTYTAQKLYSVEYFDTENDRWVSELWAVDYLDDIKMFDRYKQSVNSVTHFASFGIDRADGMRYQMYMKDALAYRYYDSSYSGSVHGLDTTKPLAVNYGSEEDLQSFRAEYEKLYPTAYSIMLKANYLVRRCIVDIYNESGYAGARYVEYGTEFRVPDTFIDNINSSKENELIGWDIDGDGKADLAPDEKITVMGDMRLKPVMKRKLYTVTVRLADYTERKFDVIYGKPLPQELEQLINSIPDSPKPDSEDSFYEPSYVLIKSDVTVGGYTAGKTERYNGDISIMPESNVYFEIVPAKLYHYITLIANDGGGFRYTDENGAEIETDRIRTVVQDGYRFATALYGYSAFAPEDTYTTEYLLSYFVDADGNRIGSNDNVKKPGIYYMKWNTNDRRCYINYDVYIYNENGAEVSHKVKSEFDGYRPEYDELCKKYDAEVEALAEYDDEYYTYTLKEEPINEENTTIDGKTYKTVIVRWNRTPKEFEVTFDYDNGTENETVKVKYGYLYRATVGALKDDKFNDYELVGFDLDGNGTADVMPGESFRVTGDMTLKAVWKATDKIYSVVFYAMSGEFDDGTVRYEITGKYGDAISLADIPVPTGTEGYEFAGWDKAVPTTFGNDDGIIKTEIKATYKLKKMTITYRLVNLDTNKVYESYKTAKFDYGTVFTADMLEASPDTDGCLFGGWLGENGYSVIGKEIKSDMTLTGTITPVYVIYSLDGVESSREKAKIGAEVTVKEKAEGYLEWTTDDVTVEGGKFTMPSKNVSFTAEKDMSGYLTVSNGSASTIIDTESKTFISGKASGFEYDTATGILTVTGNGLKLSGVGKNIMLYIKQSVSDITFENLTLTAGDMNGAKPDDFSNSGSIGDGQGSADTYLMFVSSNSLKVNINGNVTLSKRNTATTENLLAIDQAHLDYDDVTPMSMEFIGGDSPNLTVTGNTYAIQSMGSVDFSDMIFTAAAEYYGVHAETIRFDRCSITTTGLAGTNIESSTGIYSNDLSIVDCSLDIRTGIFGETIDISGATDGIVTSGYGGAVMVKCKTKGWSETASGLLTVALDKGRSVLFTVSAGNSAIQAFDFEGGENKVVSYPQTTEPDKEFELTKDFYWLLKEKNGTALINEIRFSGK</sequence>
<dbReference type="STRING" id="39492.ERS852540_02373"/>
<reference evidence="3 4" key="1">
    <citation type="submission" date="2015-09" db="EMBL/GenBank/DDBJ databases">
        <authorList>
            <consortium name="Pathogen Informatics"/>
        </authorList>
    </citation>
    <scope>NUCLEOTIDE SEQUENCE [LARGE SCALE GENOMIC DNA]</scope>
    <source>
        <strain evidence="3 4">2789STDY5834928</strain>
    </source>
</reference>
<dbReference type="Proteomes" id="UP000095662">
    <property type="component" value="Unassembled WGS sequence"/>
</dbReference>
<accession>A0A175A6Q5</accession>
<dbReference type="InterPro" id="IPR013378">
    <property type="entry name" value="InlB-like_B-rpt"/>
</dbReference>
<evidence type="ECO:0000256" key="1">
    <source>
        <dbReference type="ARBA" id="ARBA00004196"/>
    </source>
</evidence>
<comment type="subcellular location">
    <subcellularLocation>
        <location evidence="1">Cell envelope</location>
    </subcellularLocation>
</comment>
<dbReference type="InterPro" id="IPR042229">
    <property type="entry name" value="Listeria/Bacterioides_rpt_sf"/>
</dbReference>
<dbReference type="GO" id="GO:0030313">
    <property type="term" value="C:cell envelope"/>
    <property type="evidence" value="ECO:0007669"/>
    <property type="project" value="UniProtKB-SubCell"/>
</dbReference>
<dbReference type="Gene3D" id="2.60.40.4270">
    <property type="entry name" value="Listeria-Bacteroides repeat domain"/>
    <property type="match status" value="2"/>
</dbReference>
<name>A0A175A6Q5_9FIRM</name>
<protein>
    <submittedName>
        <fullName evidence="3">Uncharacterized protein</fullName>
    </submittedName>
</protein>
<evidence type="ECO:0000256" key="2">
    <source>
        <dbReference type="SAM" id="SignalP"/>
    </source>
</evidence>
<gene>
    <name evidence="3" type="ORF">ERS852540_02373</name>
</gene>
<dbReference type="Pfam" id="PF09479">
    <property type="entry name" value="Flg_new"/>
    <property type="match status" value="1"/>
</dbReference>
<feature type="chain" id="PRO_5008039371" evidence="2">
    <location>
        <begin position="36"/>
        <end position="2233"/>
    </location>
</feature>
<evidence type="ECO:0000313" key="4">
    <source>
        <dbReference type="Proteomes" id="UP000095662"/>
    </source>
</evidence>